<comment type="subcellular location">
    <subcellularLocation>
        <location evidence="4">Membrane</location>
        <topology evidence="4">Peripheral membrane protein</topology>
    </subcellularLocation>
</comment>
<dbReference type="GO" id="GO:0035494">
    <property type="term" value="P:SNARE complex disassembly"/>
    <property type="evidence" value="ECO:0007669"/>
    <property type="project" value="TreeGrafter"/>
</dbReference>
<dbReference type="Pfam" id="PF14938">
    <property type="entry name" value="SNAP"/>
    <property type="match status" value="2"/>
</dbReference>
<keyword evidence="6" id="KW-1185">Reference proteome</keyword>
<keyword evidence="4" id="KW-0931">ER-Golgi transport</keyword>
<reference evidence="5 6" key="1">
    <citation type="journal article" date="2018" name="New Phytol.">
        <title>Phylogenomics of Endogonaceae and evolution of mycorrhizas within Mucoromycota.</title>
        <authorList>
            <person name="Chang Y."/>
            <person name="Desiro A."/>
            <person name="Na H."/>
            <person name="Sandor L."/>
            <person name="Lipzen A."/>
            <person name="Clum A."/>
            <person name="Barry K."/>
            <person name="Grigoriev I.V."/>
            <person name="Martin F.M."/>
            <person name="Stajich J.E."/>
            <person name="Smith M.E."/>
            <person name="Bonito G."/>
            <person name="Spatafora J.W."/>
        </authorList>
    </citation>
    <scope>NUCLEOTIDE SEQUENCE [LARGE SCALE GENOMIC DNA]</scope>
    <source>
        <strain evidence="5 6">GMNB39</strain>
    </source>
</reference>
<comment type="similarity">
    <text evidence="1 4">Belongs to the SNAP family.</text>
</comment>
<keyword evidence="4" id="KW-0472">Membrane</keyword>
<dbReference type="PANTHER" id="PTHR13768">
    <property type="entry name" value="SOLUBLE NSF ATTACHMENT PROTEIN SNAP"/>
    <property type="match status" value="1"/>
</dbReference>
<dbReference type="AlphaFoldDB" id="A0A433AK08"/>
<dbReference type="SUPFAM" id="SSF48452">
    <property type="entry name" value="TPR-like"/>
    <property type="match status" value="2"/>
</dbReference>
<dbReference type="Gene3D" id="1.25.40.10">
    <property type="entry name" value="Tetratricopeptide repeat domain"/>
    <property type="match status" value="2"/>
</dbReference>
<evidence type="ECO:0000313" key="6">
    <source>
        <dbReference type="Proteomes" id="UP000268093"/>
    </source>
</evidence>
<protein>
    <recommendedName>
        <fullName evidence="7">Soluble NSF attachment protein</fullName>
    </recommendedName>
</protein>
<comment type="function">
    <text evidence="4">Required for vesicular transport between the endoplasmic reticulum and the Golgi apparatus.</text>
</comment>
<dbReference type="InterPro" id="IPR000744">
    <property type="entry name" value="NSF_attach"/>
</dbReference>
<dbReference type="CDD" id="cd15832">
    <property type="entry name" value="SNAP"/>
    <property type="match status" value="1"/>
</dbReference>
<dbReference type="EMBL" id="RBNI01017419">
    <property type="protein sequence ID" value="RUP03059.1"/>
    <property type="molecule type" value="Genomic_DNA"/>
</dbReference>
<evidence type="ECO:0008006" key="7">
    <source>
        <dbReference type="Google" id="ProtNLM"/>
    </source>
</evidence>
<keyword evidence="2 4" id="KW-0813">Transport</keyword>
<dbReference type="GO" id="GO:0031201">
    <property type="term" value="C:SNARE complex"/>
    <property type="evidence" value="ECO:0007669"/>
    <property type="project" value="TreeGrafter"/>
</dbReference>
<keyword evidence="3 4" id="KW-0653">Protein transport</keyword>
<evidence type="ECO:0000256" key="1">
    <source>
        <dbReference type="ARBA" id="ARBA00010050"/>
    </source>
</evidence>
<dbReference type="GO" id="GO:0005483">
    <property type="term" value="F:soluble NSF attachment protein activity"/>
    <property type="evidence" value="ECO:0007669"/>
    <property type="project" value="TreeGrafter"/>
</dbReference>
<name>A0A433AK08_9FUNG</name>
<comment type="caution">
    <text evidence="5">The sequence shown here is derived from an EMBL/GenBank/DDBJ whole genome shotgun (WGS) entry which is preliminary data.</text>
</comment>
<dbReference type="GO" id="GO:0005774">
    <property type="term" value="C:vacuolar membrane"/>
    <property type="evidence" value="ECO:0007669"/>
    <property type="project" value="TreeGrafter"/>
</dbReference>
<organism evidence="5 6">
    <name type="scientific">Jimgerdemannia flammicorona</name>
    <dbReference type="NCBI Taxonomy" id="994334"/>
    <lineage>
        <taxon>Eukaryota</taxon>
        <taxon>Fungi</taxon>
        <taxon>Fungi incertae sedis</taxon>
        <taxon>Mucoromycota</taxon>
        <taxon>Mucoromycotina</taxon>
        <taxon>Endogonomycetes</taxon>
        <taxon>Endogonales</taxon>
        <taxon>Endogonaceae</taxon>
        <taxon>Jimgerdemannia</taxon>
    </lineage>
</organism>
<dbReference type="GO" id="GO:0019905">
    <property type="term" value="F:syntaxin binding"/>
    <property type="evidence" value="ECO:0007669"/>
    <property type="project" value="TreeGrafter"/>
</dbReference>
<evidence type="ECO:0000256" key="2">
    <source>
        <dbReference type="ARBA" id="ARBA00022448"/>
    </source>
</evidence>
<dbReference type="GO" id="GO:0006886">
    <property type="term" value="P:intracellular protein transport"/>
    <property type="evidence" value="ECO:0007669"/>
    <property type="project" value="UniProtKB-UniRule"/>
</dbReference>
<evidence type="ECO:0000256" key="3">
    <source>
        <dbReference type="ARBA" id="ARBA00022927"/>
    </source>
</evidence>
<gene>
    <name evidence="5" type="ORF">BC936DRAFT_140604</name>
</gene>
<dbReference type="InterPro" id="IPR011990">
    <property type="entry name" value="TPR-like_helical_dom_sf"/>
</dbReference>
<dbReference type="PANTHER" id="PTHR13768:SF8">
    <property type="entry name" value="ALPHA-SOLUBLE NSF ATTACHMENT PROTEIN"/>
    <property type="match status" value="1"/>
</dbReference>
<dbReference type="OrthoDB" id="9984275at2759"/>
<proteinExistence type="inferred from homology"/>
<evidence type="ECO:0000256" key="4">
    <source>
        <dbReference type="RuleBase" id="RU367013"/>
    </source>
</evidence>
<dbReference type="Proteomes" id="UP000268093">
    <property type="component" value="Unassembled WGS sequence"/>
</dbReference>
<evidence type="ECO:0000313" key="5">
    <source>
        <dbReference type="EMBL" id="RUP03059.1"/>
    </source>
</evidence>
<sequence>MSGSEALELINQAEKKLTSWSLFGGNKYEEAAELYIKAGNLFKLAKRSRWSLVAKEPLSPISETSPIRNLPSSHSHPNLPSRCILGKEAGEAYGKAADLHLKSGNPDDAAQDFLNVSSCFKKVQPEAAIDALHRAIAHYKERGSFSIAARHQKGIAEIYESDLIDLDKASEAYEAAAELYIASDSPAQANNCLLKVAHFQAQLENYQKAIEVFESVAESCIDDRLTRYSTKEYFLKAGLCVMSTGDLYGVHQKLEKYINMDVSFEGTRECQFLRAILDAVENGDIDIFTQKVVEYDQMTKLDNWKTTLLLRIKKSINDGPTLT</sequence>
<accession>A0A433AK08</accession>